<reference evidence="3 4" key="1">
    <citation type="journal article" date="2024" name="Nat. Commun.">
        <title>Phylogenomics reveals the evolutionary origins of lichenization in chlorophyte algae.</title>
        <authorList>
            <person name="Puginier C."/>
            <person name="Libourel C."/>
            <person name="Otte J."/>
            <person name="Skaloud P."/>
            <person name="Haon M."/>
            <person name="Grisel S."/>
            <person name="Petersen M."/>
            <person name="Berrin J.G."/>
            <person name="Delaux P.M."/>
            <person name="Dal Grande F."/>
            <person name="Keller J."/>
        </authorList>
    </citation>
    <scope>NUCLEOTIDE SEQUENCE [LARGE SCALE GENOMIC DNA]</scope>
    <source>
        <strain evidence="3 4">SAG 245.80</strain>
    </source>
</reference>
<sequence>MEVWAASLSAQSLLCRQCGLRREGVRSVPSTARSTLWRPPCRGARLAPLRAASLNTEGETPKQVKERRLRESQQVEERVQVIFSYDEFRQQLQQAGHQLVVLDVESSDTCDSGLGEEPELHWREDRVAALERCAGVKHVFQRTARDSPDVTFLTLEADTDEGQQACDQLGVKVLPTLQFWRDGAKLWEHRGIVELDQDLTEGVLYYRGSDQQVQELTSRADLDAFVNAARDERVLTVVAVTATGVRACVRVFPAVVALAKSFAGYAVFGRLLYDTSPDTGKLAAQLNVVEVPTFLFYREGRLVGRQVGASRADLIGQILAQQNAAGVAPPPPPKTAARPRRKMMRSV</sequence>
<accession>A0AAW1QLV3</accession>
<dbReference type="Proteomes" id="UP001445335">
    <property type="component" value="Unassembled WGS sequence"/>
</dbReference>
<feature type="compositionally biased region" description="Basic residues" evidence="1">
    <location>
        <begin position="337"/>
        <end position="347"/>
    </location>
</feature>
<feature type="domain" description="Thioredoxin" evidence="2">
    <location>
        <begin position="224"/>
        <end position="317"/>
    </location>
</feature>
<dbReference type="InterPro" id="IPR013766">
    <property type="entry name" value="Thioredoxin_domain"/>
</dbReference>
<evidence type="ECO:0000259" key="2">
    <source>
        <dbReference type="Pfam" id="PF00085"/>
    </source>
</evidence>
<dbReference type="CDD" id="cd02947">
    <property type="entry name" value="TRX_family"/>
    <property type="match status" value="1"/>
</dbReference>
<proteinExistence type="predicted"/>
<name>A0AAW1QLV3_9CHLO</name>
<evidence type="ECO:0000313" key="3">
    <source>
        <dbReference type="EMBL" id="KAK9822253.1"/>
    </source>
</evidence>
<dbReference type="InterPro" id="IPR044192">
    <property type="entry name" value="CDSP32"/>
</dbReference>
<feature type="region of interest" description="Disordered" evidence="1">
    <location>
        <begin position="324"/>
        <end position="347"/>
    </location>
</feature>
<dbReference type="InterPro" id="IPR036249">
    <property type="entry name" value="Thioredoxin-like_sf"/>
</dbReference>
<protein>
    <recommendedName>
        <fullName evidence="2">Thioredoxin domain-containing protein</fullName>
    </recommendedName>
</protein>
<dbReference type="PANTHER" id="PTHR47578">
    <property type="entry name" value="THIOREDOXIN-LIKE PROTEIN CDSP32, CHLOROPLASTIC"/>
    <property type="match status" value="1"/>
</dbReference>
<dbReference type="SUPFAM" id="SSF52833">
    <property type="entry name" value="Thioredoxin-like"/>
    <property type="match status" value="2"/>
</dbReference>
<organism evidence="3 4">
    <name type="scientific">Elliptochloris bilobata</name>
    <dbReference type="NCBI Taxonomy" id="381761"/>
    <lineage>
        <taxon>Eukaryota</taxon>
        <taxon>Viridiplantae</taxon>
        <taxon>Chlorophyta</taxon>
        <taxon>core chlorophytes</taxon>
        <taxon>Trebouxiophyceae</taxon>
        <taxon>Trebouxiophyceae incertae sedis</taxon>
        <taxon>Elliptochloris clade</taxon>
        <taxon>Elliptochloris</taxon>
    </lineage>
</organism>
<dbReference type="PANTHER" id="PTHR47578:SF1">
    <property type="entry name" value="THIOREDOXIN-LIKE PROTEIN CDSP32, CHLOROPLASTIC"/>
    <property type="match status" value="1"/>
</dbReference>
<evidence type="ECO:0000256" key="1">
    <source>
        <dbReference type="SAM" id="MobiDB-lite"/>
    </source>
</evidence>
<dbReference type="Gene3D" id="3.40.30.10">
    <property type="entry name" value="Glutaredoxin"/>
    <property type="match status" value="2"/>
</dbReference>
<keyword evidence="4" id="KW-1185">Reference proteome</keyword>
<dbReference type="AlphaFoldDB" id="A0AAW1QLV3"/>
<evidence type="ECO:0000313" key="4">
    <source>
        <dbReference type="Proteomes" id="UP001445335"/>
    </source>
</evidence>
<dbReference type="GO" id="GO:0016671">
    <property type="term" value="F:oxidoreductase activity, acting on a sulfur group of donors, disulfide as acceptor"/>
    <property type="evidence" value="ECO:0007669"/>
    <property type="project" value="InterPro"/>
</dbReference>
<comment type="caution">
    <text evidence="3">The sequence shown here is derived from an EMBL/GenBank/DDBJ whole genome shotgun (WGS) entry which is preliminary data.</text>
</comment>
<gene>
    <name evidence="3" type="ORF">WJX81_007291</name>
</gene>
<dbReference type="Pfam" id="PF00085">
    <property type="entry name" value="Thioredoxin"/>
    <property type="match status" value="1"/>
</dbReference>
<dbReference type="EMBL" id="JALJOU010000089">
    <property type="protein sequence ID" value="KAK9822253.1"/>
    <property type="molecule type" value="Genomic_DNA"/>
</dbReference>